<keyword evidence="2" id="KW-1185">Reference proteome</keyword>
<sequence length="180" mass="20640">MEPEVFDPDGDLIVTCTGVPFLVSSKAISLASSVLRTTLMEQKAETRIVKQEHPQTPTVILAHNCLESFRAFCNVVHHKTESLPQNPDPDYLSRLAVFIGDYCCRAAMKDRGQIWLMLLRLHDRSEEDLWKLLQFAHVLKLRKNCFEISRRLVATRLKRFRTWSVALETDCLMPDSILGV</sequence>
<reference evidence="1 2" key="1">
    <citation type="submission" date="2024-07" db="EMBL/GenBank/DDBJ databases">
        <title>Section-level genome sequencing and comparative genomics of Aspergillus sections Usti and Cavernicolus.</title>
        <authorList>
            <consortium name="Lawrence Berkeley National Laboratory"/>
            <person name="Nybo J.L."/>
            <person name="Vesth T.C."/>
            <person name="Theobald S."/>
            <person name="Frisvad J.C."/>
            <person name="Larsen T.O."/>
            <person name="Kjaerboelling I."/>
            <person name="Rothschild-Mancinelli K."/>
            <person name="Lyhne E.K."/>
            <person name="Kogle M.E."/>
            <person name="Barry K."/>
            <person name="Clum A."/>
            <person name="Na H."/>
            <person name="Ledsgaard L."/>
            <person name="Lin J."/>
            <person name="Lipzen A."/>
            <person name="Kuo A."/>
            <person name="Riley R."/>
            <person name="Mondo S."/>
            <person name="Labutti K."/>
            <person name="Haridas S."/>
            <person name="Pangalinan J."/>
            <person name="Salamov A.A."/>
            <person name="Simmons B.A."/>
            <person name="Magnuson J.K."/>
            <person name="Chen J."/>
            <person name="Drula E."/>
            <person name="Henrissat B."/>
            <person name="Wiebenga A."/>
            <person name="Lubbers R.J."/>
            <person name="Gomes A.C."/>
            <person name="Makela M.R."/>
            <person name="Stajich J."/>
            <person name="Grigoriev I.V."/>
            <person name="Mortensen U.H."/>
            <person name="De Vries R.P."/>
            <person name="Baker S.E."/>
            <person name="Andersen M.R."/>
        </authorList>
    </citation>
    <scope>NUCLEOTIDE SEQUENCE [LARGE SCALE GENOMIC DNA]</scope>
    <source>
        <strain evidence="1 2">CBS 209.92</strain>
    </source>
</reference>
<dbReference type="Proteomes" id="UP001610563">
    <property type="component" value="Unassembled WGS sequence"/>
</dbReference>
<evidence type="ECO:0000313" key="2">
    <source>
        <dbReference type="Proteomes" id="UP001610563"/>
    </source>
</evidence>
<comment type="caution">
    <text evidence="1">The sequence shown here is derived from an EMBL/GenBank/DDBJ whole genome shotgun (WGS) entry which is preliminary data.</text>
</comment>
<evidence type="ECO:0000313" key="1">
    <source>
        <dbReference type="EMBL" id="KAL2795319.1"/>
    </source>
</evidence>
<evidence type="ECO:0008006" key="3">
    <source>
        <dbReference type="Google" id="ProtNLM"/>
    </source>
</evidence>
<proteinExistence type="predicted"/>
<organism evidence="1 2">
    <name type="scientific">Aspergillus keveii</name>
    <dbReference type="NCBI Taxonomy" id="714993"/>
    <lineage>
        <taxon>Eukaryota</taxon>
        <taxon>Fungi</taxon>
        <taxon>Dikarya</taxon>
        <taxon>Ascomycota</taxon>
        <taxon>Pezizomycotina</taxon>
        <taxon>Eurotiomycetes</taxon>
        <taxon>Eurotiomycetidae</taxon>
        <taxon>Eurotiales</taxon>
        <taxon>Aspergillaceae</taxon>
        <taxon>Aspergillus</taxon>
        <taxon>Aspergillus subgen. Nidulantes</taxon>
    </lineage>
</organism>
<accession>A0ABR4G8I7</accession>
<protein>
    <recommendedName>
        <fullName evidence="3">BTB domain-containing protein</fullName>
    </recommendedName>
</protein>
<name>A0ABR4G8I7_9EURO</name>
<dbReference type="EMBL" id="JBFTWV010000036">
    <property type="protein sequence ID" value="KAL2795319.1"/>
    <property type="molecule type" value="Genomic_DNA"/>
</dbReference>
<gene>
    <name evidence="1" type="ORF">BJX66DRAFT_302236</name>
</gene>